<dbReference type="InterPro" id="IPR015797">
    <property type="entry name" value="NUDIX_hydrolase-like_dom_sf"/>
</dbReference>
<dbReference type="GO" id="GO:0042726">
    <property type="term" value="P:flavin-containing compound metabolic process"/>
    <property type="evidence" value="ECO:0000318"/>
    <property type="project" value="GO_Central"/>
</dbReference>
<dbReference type="Gene3D" id="3.90.79.10">
    <property type="entry name" value="Nucleoside Triphosphate Pyrophosphohydrolase"/>
    <property type="match status" value="1"/>
</dbReference>
<feature type="domain" description="Nudix hydrolase" evidence="1">
    <location>
        <begin position="56"/>
        <end position="179"/>
    </location>
</feature>
<dbReference type="Pfam" id="PF00293">
    <property type="entry name" value="NUDIX"/>
    <property type="match status" value="1"/>
</dbReference>
<accession>A0A1Y1IBM9</accession>
<dbReference type="EMBL" id="DF237263">
    <property type="protein sequence ID" value="GAQ86829.1"/>
    <property type="molecule type" value="Genomic_DNA"/>
</dbReference>
<dbReference type="PANTHER" id="PTHR43222">
    <property type="entry name" value="NUDIX HYDROLASE 23"/>
    <property type="match status" value="1"/>
</dbReference>
<dbReference type="OMA" id="PHINQVH"/>
<evidence type="ECO:0000259" key="1">
    <source>
        <dbReference type="PROSITE" id="PS51462"/>
    </source>
</evidence>
<dbReference type="SUPFAM" id="SSF55811">
    <property type="entry name" value="Nudix"/>
    <property type="match status" value="1"/>
</dbReference>
<dbReference type="InterPro" id="IPR029401">
    <property type="entry name" value="Nudix_N"/>
</dbReference>
<proteinExistence type="predicted"/>
<sequence>MAASGGNGESTTKPKVYSTPINFCPSCGGQVSKQVPEGEVEERAVCTQCHKVHYVNPKMVVGCVASYDNKVLLCKRAIKPSLGLWTLPAGFMELGESAAEGAARETQEEALTIVHIVAPYAHLDIPLIGQSYIIFRGELEKADFKPGPESLDVRLFALDEIPWDLLAFTSVTVVLKKYIEDIERGAFGVHHGVIEKKPGSSPSDPDGYVLRDHMVVPGPR</sequence>
<keyword evidence="3" id="KW-1185">Reference proteome</keyword>
<dbReference type="Pfam" id="PF14803">
    <property type="entry name" value="Zn_ribbon_Nudix"/>
    <property type="match status" value="1"/>
</dbReference>
<name>A0A1Y1IBM9_KLENI</name>
<reference evidence="2 3" key="1">
    <citation type="journal article" date="2014" name="Nat. Commun.">
        <title>Klebsormidium flaccidum genome reveals primary factors for plant terrestrial adaptation.</title>
        <authorList>
            <person name="Hori K."/>
            <person name="Maruyama F."/>
            <person name="Fujisawa T."/>
            <person name="Togashi T."/>
            <person name="Yamamoto N."/>
            <person name="Seo M."/>
            <person name="Sato S."/>
            <person name="Yamada T."/>
            <person name="Mori H."/>
            <person name="Tajima N."/>
            <person name="Moriyama T."/>
            <person name="Ikeuchi M."/>
            <person name="Watanabe M."/>
            <person name="Wada H."/>
            <person name="Kobayashi K."/>
            <person name="Saito M."/>
            <person name="Masuda T."/>
            <person name="Sasaki-Sekimoto Y."/>
            <person name="Mashiguchi K."/>
            <person name="Awai K."/>
            <person name="Shimojima M."/>
            <person name="Masuda S."/>
            <person name="Iwai M."/>
            <person name="Nobusawa T."/>
            <person name="Narise T."/>
            <person name="Kondo S."/>
            <person name="Saito H."/>
            <person name="Sato R."/>
            <person name="Murakawa M."/>
            <person name="Ihara Y."/>
            <person name="Oshima-Yamada Y."/>
            <person name="Ohtaka K."/>
            <person name="Satoh M."/>
            <person name="Sonobe K."/>
            <person name="Ishii M."/>
            <person name="Ohtani R."/>
            <person name="Kanamori-Sato M."/>
            <person name="Honoki R."/>
            <person name="Miyazaki D."/>
            <person name="Mochizuki H."/>
            <person name="Umetsu J."/>
            <person name="Higashi K."/>
            <person name="Shibata D."/>
            <person name="Kamiya Y."/>
            <person name="Sato N."/>
            <person name="Nakamura Y."/>
            <person name="Tabata S."/>
            <person name="Ida S."/>
            <person name="Kurokawa K."/>
            <person name="Ohta H."/>
        </authorList>
    </citation>
    <scope>NUCLEOTIDE SEQUENCE [LARGE SCALE GENOMIC DNA]</scope>
    <source>
        <strain evidence="2 3">NIES-2285</strain>
    </source>
</reference>
<dbReference type="GO" id="GO:0009507">
    <property type="term" value="C:chloroplast"/>
    <property type="evidence" value="ECO:0000318"/>
    <property type="project" value="GO_Central"/>
</dbReference>
<dbReference type="AlphaFoldDB" id="A0A1Y1IBM9"/>
<dbReference type="OrthoDB" id="447842at2759"/>
<dbReference type="Proteomes" id="UP000054558">
    <property type="component" value="Unassembled WGS sequence"/>
</dbReference>
<dbReference type="PANTHER" id="PTHR43222:SF2">
    <property type="entry name" value="NUDIX HYDROLASE 23, CHLOROPLASTIC"/>
    <property type="match status" value="1"/>
</dbReference>
<dbReference type="GO" id="GO:0047884">
    <property type="term" value="F:FAD diphosphatase activity"/>
    <property type="evidence" value="ECO:0000318"/>
    <property type="project" value="GO_Central"/>
</dbReference>
<gene>
    <name evidence="2" type="ORF">KFL_003140080</name>
</gene>
<dbReference type="CDD" id="cd04511">
    <property type="entry name" value="NUDIX_Hydrolase"/>
    <property type="match status" value="1"/>
</dbReference>
<keyword evidence="2" id="KW-0378">Hydrolase</keyword>
<dbReference type="InterPro" id="IPR000086">
    <property type="entry name" value="NUDIX_hydrolase_dom"/>
</dbReference>
<organism evidence="2 3">
    <name type="scientific">Klebsormidium nitens</name>
    <name type="common">Green alga</name>
    <name type="synonym">Ulothrix nitens</name>
    <dbReference type="NCBI Taxonomy" id="105231"/>
    <lineage>
        <taxon>Eukaryota</taxon>
        <taxon>Viridiplantae</taxon>
        <taxon>Streptophyta</taxon>
        <taxon>Klebsormidiophyceae</taxon>
        <taxon>Klebsormidiales</taxon>
        <taxon>Klebsormidiaceae</taxon>
        <taxon>Klebsormidium</taxon>
    </lineage>
</organism>
<evidence type="ECO:0000313" key="3">
    <source>
        <dbReference type="Proteomes" id="UP000054558"/>
    </source>
</evidence>
<dbReference type="STRING" id="105231.A0A1Y1IBM9"/>
<protein>
    <submittedName>
        <fullName evidence="2">NUDIX hydrolase domain containing protein</fullName>
    </submittedName>
</protein>
<dbReference type="Gene3D" id="2.20.70.10">
    <property type="match status" value="1"/>
</dbReference>
<evidence type="ECO:0000313" key="2">
    <source>
        <dbReference type="EMBL" id="GAQ86829.1"/>
    </source>
</evidence>
<dbReference type="PROSITE" id="PS51462">
    <property type="entry name" value="NUDIX"/>
    <property type="match status" value="1"/>
</dbReference>